<sequence>SLPLSDWNTKLDSLSLVTGDTSYKSTFARVVRLEASCFLADGTPCICEALIKAGLTDLALKHILHYWGSMIDAGADTFFKCWIPSQPRFSPYGAFSSQSFCHAWSCTPALLLQQLGMQ</sequence>
<evidence type="ECO:0008006" key="3">
    <source>
        <dbReference type="Google" id="ProtNLM"/>
    </source>
</evidence>
<reference evidence="1 2" key="1">
    <citation type="submission" date="2020-11" db="EMBL/GenBank/DDBJ databases">
        <title>Kefir isolates.</title>
        <authorList>
            <person name="Marcisauskas S."/>
            <person name="Kim Y."/>
            <person name="Blasche S."/>
        </authorList>
    </citation>
    <scope>NUCLEOTIDE SEQUENCE [LARGE SCALE GENOMIC DNA]</scope>
    <source>
        <strain evidence="1 2">KR</strain>
    </source>
</reference>
<organism evidence="1 2">
    <name type="scientific">Rhodotorula mucilaginosa</name>
    <name type="common">Yeast</name>
    <name type="synonym">Rhodotorula rubra</name>
    <dbReference type="NCBI Taxonomy" id="5537"/>
    <lineage>
        <taxon>Eukaryota</taxon>
        <taxon>Fungi</taxon>
        <taxon>Dikarya</taxon>
        <taxon>Basidiomycota</taxon>
        <taxon>Pucciniomycotina</taxon>
        <taxon>Microbotryomycetes</taxon>
        <taxon>Sporidiobolales</taxon>
        <taxon>Sporidiobolaceae</taxon>
        <taxon>Rhodotorula</taxon>
    </lineage>
</organism>
<proteinExistence type="predicted"/>
<accession>A0A9P6VTW9</accession>
<dbReference type="SUPFAM" id="SSF48208">
    <property type="entry name" value="Six-hairpin glycosidases"/>
    <property type="match status" value="1"/>
</dbReference>
<evidence type="ECO:0000313" key="2">
    <source>
        <dbReference type="Proteomes" id="UP000777482"/>
    </source>
</evidence>
<dbReference type="InterPro" id="IPR012341">
    <property type="entry name" value="6hp_glycosidase-like_sf"/>
</dbReference>
<dbReference type="GO" id="GO:0003824">
    <property type="term" value="F:catalytic activity"/>
    <property type="evidence" value="ECO:0007669"/>
    <property type="project" value="UniProtKB-ARBA"/>
</dbReference>
<dbReference type="InterPro" id="IPR008928">
    <property type="entry name" value="6-hairpin_glycosidase_sf"/>
</dbReference>
<dbReference type="EMBL" id="PUHQ01000177">
    <property type="protein sequence ID" value="KAG0653768.1"/>
    <property type="molecule type" value="Genomic_DNA"/>
</dbReference>
<dbReference type="AlphaFoldDB" id="A0A9P6VTW9"/>
<gene>
    <name evidence="1" type="ORF">C6P46_002216</name>
</gene>
<protein>
    <recommendedName>
        <fullName evidence="3">Alpha-L-rhamnosidase</fullName>
    </recommendedName>
</protein>
<dbReference type="GO" id="GO:0005975">
    <property type="term" value="P:carbohydrate metabolic process"/>
    <property type="evidence" value="ECO:0007669"/>
    <property type="project" value="InterPro"/>
</dbReference>
<feature type="non-terminal residue" evidence="1">
    <location>
        <position position="1"/>
    </location>
</feature>
<dbReference type="Gene3D" id="1.50.10.10">
    <property type="match status" value="1"/>
</dbReference>
<dbReference type="Proteomes" id="UP000777482">
    <property type="component" value="Unassembled WGS sequence"/>
</dbReference>
<evidence type="ECO:0000313" key="1">
    <source>
        <dbReference type="EMBL" id="KAG0653768.1"/>
    </source>
</evidence>
<comment type="caution">
    <text evidence="1">The sequence shown here is derived from an EMBL/GenBank/DDBJ whole genome shotgun (WGS) entry which is preliminary data.</text>
</comment>
<keyword evidence="2" id="KW-1185">Reference proteome</keyword>
<name>A0A9P6VTW9_RHOMI</name>